<dbReference type="InterPro" id="IPR050612">
    <property type="entry name" value="Prok_Mopterin_Oxidored"/>
</dbReference>
<dbReference type="Gene3D" id="3.40.50.740">
    <property type="match status" value="1"/>
</dbReference>
<keyword evidence="6" id="KW-0408">Iron</keyword>
<evidence type="ECO:0000256" key="3">
    <source>
        <dbReference type="ARBA" id="ARBA00022505"/>
    </source>
</evidence>
<evidence type="ECO:0000259" key="8">
    <source>
        <dbReference type="PROSITE" id="PS51669"/>
    </source>
</evidence>
<feature type="domain" description="4Fe-4S Mo/W bis-MGD-type" evidence="8">
    <location>
        <begin position="14"/>
        <end position="71"/>
    </location>
</feature>
<organism evidence="9 10">
    <name type="scientific">Zhongshania aliphaticivorans</name>
    <dbReference type="NCBI Taxonomy" id="1470434"/>
    <lineage>
        <taxon>Bacteria</taxon>
        <taxon>Pseudomonadati</taxon>
        <taxon>Pseudomonadota</taxon>
        <taxon>Gammaproteobacteria</taxon>
        <taxon>Cellvibrionales</taxon>
        <taxon>Spongiibacteraceae</taxon>
        <taxon>Zhongshania</taxon>
    </lineage>
</organism>
<dbReference type="GO" id="GO:0051536">
    <property type="term" value="F:iron-sulfur cluster binding"/>
    <property type="evidence" value="ECO:0007669"/>
    <property type="project" value="UniProtKB-KW"/>
</dbReference>
<dbReference type="Pfam" id="PF01568">
    <property type="entry name" value="Molydop_binding"/>
    <property type="match status" value="1"/>
</dbReference>
<dbReference type="Pfam" id="PF00384">
    <property type="entry name" value="Molybdopterin"/>
    <property type="match status" value="1"/>
</dbReference>
<protein>
    <submittedName>
        <fullName evidence="9">Molybdopterin oxidoreductase</fullName>
    </submittedName>
</protein>
<dbReference type="SUPFAM" id="SSF50692">
    <property type="entry name" value="ADC-like"/>
    <property type="match status" value="1"/>
</dbReference>
<dbReference type="SMART" id="SM00926">
    <property type="entry name" value="Molybdop_Fe4S4"/>
    <property type="match status" value="1"/>
</dbReference>
<dbReference type="GO" id="GO:0043546">
    <property type="term" value="F:molybdopterin cofactor binding"/>
    <property type="evidence" value="ECO:0007669"/>
    <property type="project" value="InterPro"/>
</dbReference>
<dbReference type="InterPro" id="IPR009010">
    <property type="entry name" value="Asp_de-COase-like_dom_sf"/>
</dbReference>
<dbReference type="AlphaFoldDB" id="A0A127M2P8"/>
<dbReference type="PROSITE" id="PS51669">
    <property type="entry name" value="4FE4S_MOW_BIS_MGD"/>
    <property type="match status" value="1"/>
</dbReference>
<evidence type="ECO:0000256" key="5">
    <source>
        <dbReference type="ARBA" id="ARBA00023002"/>
    </source>
</evidence>
<dbReference type="Gene3D" id="3.40.228.10">
    <property type="entry name" value="Dimethylsulfoxide Reductase, domain 2"/>
    <property type="match status" value="1"/>
</dbReference>
<keyword evidence="4" id="KW-0479">Metal-binding</keyword>
<evidence type="ECO:0000256" key="6">
    <source>
        <dbReference type="ARBA" id="ARBA00023004"/>
    </source>
</evidence>
<dbReference type="GO" id="GO:0016491">
    <property type="term" value="F:oxidoreductase activity"/>
    <property type="evidence" value="ECO:0007669"/>
    <property type="project" value="UniProtKB-KW"/>
</dbReference>
<name>A0A127M2P8_9GAMM</name>
<evidence type="ECO:0000256" key="1">
    <source>
        <dbReference type="ARBA" id="ARBA00001942"/>
    </source>
</evidence>
<dbReference type="InterPro" id="IPR006655">
    <property type="entry name" value="Mopterin_OxRdtase_prok_CS"/>
</dbReference>
<dbReference type="EMBL" id="CP014544">
    <property type="protein sequence ID" value="AMO67496.1"/>
    <property type="molecule type" value="Genomic_DNA"/>
</dbReference>
<dbReference type="Gene3D" id="2.20.25.90">
    <property type="entry name" value="ADC-like domains"/>
    <property type="match status" value="1"/>
</dbReference>
<dbReference type="Gene3D" id="2.40.40.20">
    <property type="match status" value="1"/>
</dbReference>
<dbReference type="SUPFAM" id="SSF53706">
    <property type="entry name" value="Formate dehydrogenase/DMSO reductase, domains 1-3"/>
    <property type="match status" value="1"/>
</dbReference>
<sequence>MIAPIMNNKRSSSPRIDKKIFCGVCESSCGLVATIKDDDLIKLRPDPDHPNSKGFACSKGLAFGAVRDDSDRVLHPLKRTDDGSFVAVSWEQALDEIGERLNAIIKVHGRESIGLYQGNSVAWNFGAFLNLFGMAGALKTKHLYSAASIDINGYWLVSQLLYGSNFLNPVPDIARTDFMLCIGANPVVSHGSMANIGRFRDTMLGVTARGGRVVVIDPRRSETAELFEHLPIRPNGDAWLLAAMLKVIFDEGLADLAALQRQTSGSEIITDLLAPVSLAQASDAAGIPVADIQQLARDFAAAPSACAYGRCGMSIGPFATLSKYLLDVLNIATGNLDREGGWCFARPFIDLEALMHQLKSTGYDRWRTRVDGFPEVAGTAPVVSIPREITTPGKGQLRAMMVIGANPATSSPAAGELRDAFKQLDLLISQDIYITETSRMADYILPPTTWLEREGFPIFTQSHSGVPHAQWVGPTLKARGDVRDDAWIMDEISKRIGIVPADFPGAQLLGKLGLRPSPSFLMDVGLRTGPEGDWFGLRPSGLSRKKLLNNDGAIKLANGLPTGVLNKRMFTKDKKVNLDHAVFRTEMARLLASSFAQDENYPLSLISQRELRSQNTWLHNISKLVVADRVQRLRIHPTDAARYGIEEGDPVEISSPYGQIRVPEARISDEMMPGSLALPHGWGHEGGWQRAVAVGGAGYNQLTTNRADSADLPSGNATVNGISVRIRSLRDVVEMAS</sequence>
<dbReference type="Pfam" id="PF04879">
    <property type="entry name" value="Molybdop_Fe4S4"/>
    <property type="match status" value="1"/>
</dbReference>
<dbReference type="PANTHER" id="PTHR43742:SF6">
    <property type="entry name" value="OXIDOREDUCTASE YYAE-RELATED"/>
    <property type="match status" value="1"/>
</dbReference>
<reference evidence="9 10" key="1">
    <citation type="submission" date="2015-12" db="EMBL/GenBank/DDBJ databases">
        <authorList>
            <person name="Shamseldin A."/>
            <person name="Moawad H."/>
            <person name="Abd El-Rahim W.M."/>
            <person name="Sadowsky M.J."/>
        </authorList>
    </citation>
    <scope>NUCLEOTIDE SEQUENCE [LARGE SCALE GENOMIC DNA]</scope>
    <source>
        <strain evidence="9 10">SM2</strain>
    </source>
</reference>
<evidence type="ECO:0000256" key="4">
    <source>
        <dbReference type="ARBA" id="ARBA00022723"/>
    </source>
</evidence>
<dbReference type="PROSITE" id="PS00490">
    <property type="entry name" value="MOLYBDOPTERIN_PROK_2"/>
    <property type="match status" value="1"/>
</dbReference>
<dbReference type="Proteomes" id="UP000074119">
    <property type="component" value="Chromosome"/>
</dbReference>
<comment type="similarity">
    <text evidence="2">Belongs to the prokaryotic molybdopterin-containing oxidoreductase family.</text>
</comment>
<evidence type="ECO:0000313" key="10">
    <source>
        <dbReference type="Proteomes" id="UP000074119"/>
    </source>
</evidence>
<keyword evidence="5" id="KW-0560">Oxidoreductase</keyword>
<evidence type="ECO:0000256" key="7">
    <source>
        <dbReference type="ARBA" id="ARBA00023014"/>
    </source>
</evidence>
<keyword evidence="7" id="KW-0411">Iron-sulfur</keyword>
<dbReference type="InterPro" id="IPR006657">
    <property type="entry name" value="MoPterin_dinucl-bd_dom"/>
</dbReference>
<dbReference type="GO" id="GO:0046872">
    <property type="term" value="F:metal ion binding"/>
    <property type="evidence" value="ECO:0007669"/>
    <property type="project" value="UniProtKB-KW"/>
</dbReference>
<evidence type="ECO:0000313" key="9">
    <source>
        <dbReference type="EMBL" id="AMO67496.1"/>
    </source>
</evidence>
<accession>A0A127M2P8</accession>
<gene>
    <name evidence="9" type="ORF">AZF00_03930</name>
</gene>
<proteinExistence type="inferred from homology"/>
<dbReference type="PANTHER" id="PTHR43742">
    <property type="entry name" value="TRIMETHYLAMINE-N-OXIDE REDUCTASE"/>
    <property type="match status" value="1"/>
</dbReference>
<dbReference type="KEGG" id="zal:AZF00_03930"/>
<dbReference type="InterPro" id="IPR006963">
    <property type="entry name" value="Mopterin_OxRdtase_4Fe-4S_dom"/>
</dbReference>
<evidence type="ECO:0000256" key="2">
    <source>
        <dbReference type="ARBA" id="ARBA00010312"/>
    </source>
</evidence>
<dbReference type="InterPro" id="IPR006656">
    <property type="entry name" value="Mopterin_OxRdtase"/>
</dbReference>
<keyword evidence="3" id="KW-0500">Molybdenum</keyword>
<dbReference type="STRING" id="1470434.AZF00_03930"/>
<comment type="cofactor">
    <cofactor evidence="1">
        <name>Mo-bis(molybdopterin guanine dinucleotide)</name>
        <dbReference type="ChEBI" id="CHEBI:60539"/>
    </cofactor>
</comment>